<evidence type="ECO:0000313" key="4">
    <source>
        <dbReference type="Proteomes" id="UP000024547"/>
    </source>
</evidence>
<dbReference type="OrthoDB" id="9776313at2"/>
<dbReference type="InterPro" id="IPR051207">
    <property type="entry name" value="ComplexI_NDUFA9_subunit"/>
</dbReference>
<evidence type="ECO:0000259" key="1">
    <source>
        <dbReference type="Pfam" id="PF01370"/>
    </source>
</evidence>
<dbReference type="InterPro" id="IPR001509">
    <property type="entry name" value="Epimerase_deHydtase"/>
</dbReference>
<dbReference type="EMBL" id="AWFH01000006">
    <property type="protein sequence ID" value="KCZ63498.1"/>
    <property type="molecule type" value="Genomic_DNA"/>
</dbReference>
<dbReference type="STRING" id="1280948.HY36_14480"/>
<comment type="caution">
    <text evidence="3">The sequence shown here is derived from an EMBL/GenBank/DDBJ whole genome shotgun (WGS) entry which is preliminary data.</text>
</comment>
<protein>
    <submittedName>
        <fullName evidence="2">Complex I NDUFA9 subunit family protein</fullName>
    </submittedName>
</protein>
<dbReference type="Proteomes" id="UP000024547">
    <property type="component" value="Unassembled WGS sequence"/>
</dbReference>
<reference evidence="3 4" key="1">
    <citation type="journal article" date="2014" name="Antonie Van Leeuwenhoek">
        <title>Hyphomonas beringensis sp. nov. and Hyphomonas chukchiensis sp. nov., isolated from surface seawater of the Bering Sea and Chukchi Sea.</title>
        <authorList>
            <person name="Li C."/>
            <person name="Lai Q."/>
            <person name="Li G."/>
            <person name="Dong C."/>
            <person name="Wang J."/>
            <person name="Liao Y."/>
            <person name="Shao Z."/>
        </authorList>
    </citation>
    <scope>NUCLEOTIDE SEQUENCE [LARGE SCALE GENOMIC DNA]</scope>
    <source>
        <strain evidence="3 4">22II1-22F38</strain>
    </source>
</reference>
<evidence type="ECO:0000313" key="2">
    <source>
        <dbReference type="EMBL" id="HBQ50013.1"/>
    </source>
</evidence>
<organism evidence="3 4">
    <name type="scientific">Hyphomonas atlantica</name>
    <dbReference type="NCBI Taxonomy" id="1280948"/>
    <lineage>
        <taxon>Bacteria</taxon>
        <taxon>Pseudomonadati</taxon>
        <taxon>Pseudomonadota</taxon>
        <taxon>Alphaproteobacteria</taxon>
        <taxon>Hyphomonadales</taxon>
        <taxon>Hyphomonadaceae</taxon>
        <taxon>Hyphomonas</taxon>
    </lineage>
</organism>
<dbReference type="AlphaFoldDB" id="A0A059E777"/>
<dbReference type="GO" id="GO:0044877">
    <property type="term" value="F:protein-containing complex binding"/>
    <property type="evidence" value="ECO:0007669"/>
    <property type="project" value="TreeGrafter"/>
</dbReference>
<dbReference type="Gene3D" id="3.40.50.720">
    <property type="entry name" value="NAD(P)-binding Rossmann-like Domain"/>
    <property type="match status" value="1"/>
</dbReference>
<evidence type="ECO:0000313" key="3">
    <source>
        <dbReference type="EMBL" id="KCZ63498.1"/>
    </source>
</evidence>
<dbReference type="PANTHER" id="PTHR12126">
    <property type="entry name" value="NADH-UBIQUINONE OXIDOREDUCTASE 39 KDA SUBUNIT-RELATED"/>
    <property type="match status" value="1"/>
</dbReference>
<sequence length="334" mass="36100">MTKGLVTVFGGSGFIGRYAARELVKKGWRVRVACRHVNTAGDVRLAGPPGWVDIVQANIRNRESVDRALEGADAVVNLVGIMFEKGAQTFESAQREGTKVLGAAAAEKGITRFVQVSAIGADADSDADYARTKAEAEAAVREAVPTATILRPSIVFGPEDEFFNRFAAMATSPIMSVLPLLPALGGGKTRFQPVYAGDVAEAIATAVDNEAAAGKTYELGGPRTYSFNELYDVIFSTIDKRRFTVPLPFFVAKPMGYLSAAVWRYVPPFSWGFLGDPPLTADQVEMLKTDNVVADDALTMKDLGITDLESVEAIVPGYLWRFRDYGEFHKASEA</sequence>
<proteinExistence type="predicted"/>
<accession>A0A059E777</accession>
<keyword evidence="4" id="KW-1185">Reference proteome</keyword>
<reference evidence="2 5" key="2">
    <citation type="journal article" date="2018" name="Nat. Biotechnol.">
        <title>A standardized bacterial taxonomy based on genome phylogeny substantially revises the tree of life.</title>
        <authorList>
            <person name="Parks D.H."/>
            <person name="Chuvochina M."/>
            <person name="Waite D.W."/>
            <person name="Rinke C."/>
            <person name="Skarshewski A."/>
            <person name="Chaumeil P.A."/>
            <person name="Hugenholtz P."/>
        </authorList>
    </citation>
    <scope>NUCLEOTIDE SEQUENCE [LARGE SCALE GENOMIC DNA]</scope>
    <source>
        <strain evidence="2">UBA10378</strain>
    </source>
</reference>
<dbReference type="EMBL" id="DOGS01000283">
    <property type="protein sequence ID" value="HBQ50013.1"/>
    <property type="molecule type" value="Genomic_DNA"/>
</dbReference>
<dbReference type="FunFam" id="3.40.50.720:FF:000702">
    <property type="entry name" value="NADH dehydrogenase (Ubiquinone)"/>
    <property type="match status" value="1"/>
</dbReference>
<feature type="domain" description="NAD-dependent epimerase/dehydratase" evidence="1">
    <location>
        <begin position="6"/>
        <end position="220"/>
    </location>
</feature>
<dbReference type="PANTHER" id="PTHR12126:SF11">
    <property type="entry name" value="NADH DEHYDROGENASE [UBIQUINONE] 1 ALPHA SUBCOMPLEX SUBUNIT 9, MITOCHONDRIAL"/>
    <property type="match status" value="1"/>
</dbReference>
<gene>
    <name evidence="2" type="ORF">DD728_14245</name>
    <name evidence="3" type="ORF">HY36_14480</name>
</gene>
<dbReference type="CDD" id="cd05271">
    <property type="entry name" value="NDUFA9_like_SDR_a"/>
    <property type="match status" value="1"/>
</dbReference>
<dbReference type="Proteomes" id="UP000263957">
    <property type="component" value="Unassembled WGS sequence"/>
</dbReference>
<dbReference type="SUPFAM" id="SSF51735">
    <property type="entry name" value="NAD(P)-binding Rossmann-fold domains"/>
    <property type="match status" value="1"/>
</dbReference>
<dbReference type="Pfam" id="PF01370">
    <property type="entry name" value="Epimerase"/>
    <property type="match status" value="1"/>
</dbReference>
<name>A0A059E777_9PROT</name>
<evidence type="ECO:0000313" key="5">
    <source>
        <dbReference type="Proteomes" id="UP000263957"/>
    </source>
</evidence>
<dbReference type="InterPro" id="IPR036291">
    <property type="entry name" value="NAD(P)-bd_dom_sf"/>
</dbReference>
<dbReference type="RefSeq" id="WP_035549617.1">
    <property type="nucleotide sequence ID" value="NZ_AWFH01000006.1"/>
</dbReference>
<dbReference type="eggNOG" id="COG0702">
    <property type="taxonomic scope" value="Bacteria"/>
</dbReference>
<dbReference type="PATRIC" id="fig|1280948.3.peg.1132"/>